<gene>
    <name evidence="2" type="ORF">DR864_05475</name>
</gene>
<proteinExistence type="predicted"/>
<protein>
    <submittedName>
        <fullName evidence="2">DNA-binding protein</fullName>
    </submittedName>
</protein>
<keyword evidence="3" id="KW-1185">Reference proteome</keyword>
<dbReference type="Pfam" id="PF12728">
    <property type="entry name" value="HTH_17"/>
    <property type="match status" value="1"/>
</dbReference>
<feature type="domain" description="Helix-turn-helix" evidence="1">
    <location>
        <begin position="69"/>
        <end position="117"/>
    </location>
</feature>
<accession>A0A344TRZ9</accession>
<evidence type="ECO:0000313" key="2">
    <source>
        <dbReference type="EMBL" id="AXE21420.1"/>
    </source>
</evidence>
<sequence>MSSTIEVQRICQYCGNEFTARTTVTQYCSHKCSQRAYKAKARGIKVEASKQETKRIRTQPMEVLKVREFLSVQQVSKLIGCSRQTVYELINSGKLHAVNLKEKKTIVRRSDIDRLFDQPFVRTPKKEPQPVSEFYTAKEIEEKYFVKYGRLNNIIKENDIPKTVHNGKLLVSKPHIDRYFKQTRNDVSSITDWYTVEEIQHKYSISRDQIYGRVYDNNIPKQRVGKYVKISKRHFDELFEIGV</sequence>
<dbReference type="KEGG" id="run:DR864_05475"/>
<dbReference type="InterPro" id="IPR010093">
    <property type="entry name" value="SinI_DNA-bd"/>
</dbReference>
<dbReference type="InterPro" id="IPR041657">
    <property type="entry name" value="HTH_17"/>
</dbReference>
<dbReference type="GO" id="GO:0003677">
    <property type="term" value="F:DNA binding"/>
    <property type="evidence" value="ECO:0007669"/>
    <property type="project" value="UniProtKB-KW"/>
</dbReference>
<name>A0A344TRZ9_9BACT</name>
<organism evidence="2 3">
    <name type="scientific">Runella rosea</name>
    <dbReference type="NCBI Taxonomy" id="2259595"/>
    <lineage>
        <taxon>Bacteria</taxon>
        <taxon>Pseudomonadati</taxon>
        <taxon>Bacteroidota</taxon>
        <taxon>Cytophagia</taxon>
        <taxon>Cytophagales</taxon>
        <taxon>Spirosomataceae</taxon>
        <taxon>Runella</taxon>
    </lineage>
</organism>
<dbReference type="OrthoDB" id="1003442at2"/>
<evidence type="ECO:0000259" key="1">
    <source>
        <dbReference type="Pfam" id="PF12728"/>
    </source>
</evidence>
<dbReference type="AlphaFoldDB" id="A0A344TRZ9"/>
<dbReference type="NCBIfam" id="TIGR01764">
    <property type="entry name" value="excise"/>
    <property type="match status" value="1"/>
</dbReference>
<dbReference type="Proteomes" id="UP000251993">
    <property type="component" value="Chromosome"/>
</dbReference>
<evidence type="ECO:0000313" key="3">
    <source>
        <dbReference type="Proteomes" id="UP000251993"/>
    </source>
</evidence>
<dbReference type="EMBL" id="CP030850">
    <property type="protein sequence ID" value="AXE21420.1"/>
    <property type="molecule type" value="Genomic_DNA"/>
</dbReference>
<keyword evidence="2" id="KW-0238">DNA-binding</keyword>
<reference evidence="2 3" key="1">
    <citation type="submission" date="2018-07" db="EMBL/GenBank/DDBJ databases">
        <title>Genome sequencing of Runella.</title>
        <authorList>
            <person name="Baek M.-G."/>
            <person name="Yi H."/>
        </authorList>
    </citation>
    <scope>NUCLEOTIDE SEQUENCE [LARGE SCALE GENOMIC DNA]</scope>
    <source>
        <strain evidence="2 3">HYN0085</strain>
    </source>
</reference>